<reference evidence="7" key="1">
    <citation type="submission" date="2018-08" db="EMBL/GenBank/DDBJ databases">
        <authorList>
            <person name="Rossello M."/>
        </authorList>
    </citation>
    <scope>NUCLEOTIDE SEQUENCE [LARGE SCALE GENOMIC DNA]</scope>
    <source>
        <strain evidence="7">cv. Chinese Spring</strain>
    </source>
</reference>
<dbReference type="Pfam" id="PF00146">
    <property type="entry name" value="NADHdh"/>
    <property type="match status" value="1"/>
</dbReference>
<dbReference type="GO" id="GO:0009060">
    <property type="term" value="P:aerobic respiration"/>
    <property type="evidence" value="ECO:0000318"/>
    <property type="project" value="GO_Central"/>
</dbReference>
<proteinExistence type="inferred from homology"/>
<keyword evidence="5" id="KW-0520">NAD</keyword>
<reference evidence="7" key="2">
    <citation type="submission" date="2018-10" db="UniProtKB">
        <authorList>
            <consortium name="EnsemblPlants"/>
        </authorList>
    </citation>
    <scope>IDENTIFICATION</scope>
</reference>
<keyword evidence="4 6" id="KW-0472">Membrane</keyword>
<protein>
    <recommendedName>
        <fullName evidence="9">NADH-ubiquinone oxidoreductase chain 1</fullName>
    </recommendedName>
</protein>
<evidence type="ECO:0000256" key="4">
    <source>
        <dbReference type="ARBA" id="ARBA00023136"/>
    </source>
</evidence>
<name>A0A3B5XW51_WHEAT</name>
<feature type="transmembrane region" description="Helical" evidence="6">
    <location>
        <begin position="43"/>
        <end position="64"/>
    </location>
</feature>
<dbReference type="Gramene" id="TraesNOR1A03G00036910.1">
    <property type="protein sequence ID" value="TraesNOR1A03G00036910.1"/>
    <property type="gene ID" value="TraesNOR1A03G00036910"/>
</dbReference>
<evidence type="ECO:0000256" key="5">
    <source>
        <dbReference type="RuleBase" id="RU000471"/>
    </source>
</evidence>
<dbReference type="GO" id="GO:0005886">
    <property type="term" value="C:plasma membrane"/>
    <property type="evidence" value="ECO:0007669"/>
    <property type="project" value="UniProtKB-SubCell"/>
</dbReference>
<dbReference type="Proteomes" id="UP000019116">
    <property type="component" value="Chromosome 1A"/>
</dbReference>
<dbReference type="InterPro" id="IPR001694">
    <property type="entry name" value="NADH_UbQ_OxRdtase_su1/FPO"/>
</dbReference>
<dbReference type="PaxDb" id="4565-Traes_1AS_3D49F4579.1"/>
<organism evidence="7">
    <name type="scientific">Triticum aestivum</name>
    <name type="common">Wheat</name>
    <dbReference type="NCBI Taxonomy" id="4565"/>
    <lineage>
        <taxon>Eukaryota</taxon>
        <taxon>Viridiplantae</taxon>
        <taxon>Streptophyta</taxon>
        <taxon>Embryophyta</taxon>
        <taxon>Tracheophyta</taxon>
        <taxon>Spermatophyta</taxon>
        <taxon>Magnoliopsida</taxon>
        <taxon>Liliopsida</taxon>
        <taxon>Poales</taxon>
        <taxon>Poaceae</taxon>
        <taxon>BOP clade</taxon>
        <taxon>Pooideae</taxon>
        <taxon>Triticodae</taxon>
        <taxon>Triticeae</taxon>
        <taxon>Triticinae</taxon>
        <taxon>Triticum</taxon>
    </lineage>
</organism>
<evidence type="ECO:0000256" key="2">
    <source>
        <dbReference type="ARBA" id="ARBA00022692"/>
    </source>
</evidence>
<dbReference type="EnsemblPlants" id="TraesCS1A02G098600.1">
    <property type="protein sequence ID" value="TraesCS1A02G098600.1"/>
    <property type="gene ID" value="TraesCS1A02G098600"/>
</dbReference>
<dbReference type="Gramene" id="TraesCS1A03G0239500.1">
    <property type="protein sequence ID" value="TraesCS1A03G0239500.1.CDS"/>
    <property type="gene ID" value="TraesCS1A03G0239500"/>
</dbReference>
<keyword evidence="2 5" id="KW-0812">Transmembrane</keyword>
<dbReference type="PANTHER" id="PTHR11432">
    <property type="entry name" value="NADH DEHYDROGENASE SUBUNIT 1"/>
    <property type="match status" value="1"/>
</dbReference>
<comment type="similarity">
    <text evidence="5">Belongs to the complex I subunit 1 family.</text>
</comment>
<evidence type="ECO:0000256" key="3">
    <source>
        <dbReference type="ARBA" id="ARBA00022989"/>
    </source>
</evidence>
<dbReference type="Gramene" id="TraesCS1A02G098600.1">
    <property type="protein sequence ID" value="TraesCS1A02G098600.1"/>
    <property type="gene ID" value="TraesCS1A02G098600"/>
</dbReference>
<dbReference type="AlphaFoldDB" id="A0A3B5XW51"/>
<comment type="subcellular location">
    <subcellularLocation>
        <location evidence="5">Cell membrane</location>
        <topology evidence="5">Multi-pass membrane protein</topology>
    </subcellularLocation>
    <subcellularLocation>
        <location evidence="1">Membrane</location>
        <topology evidence="1">Multi-pass membrane protein</topology>
    </subcellularLocation>
</comment>
<feature type="transmembrane region" description="Helical" evidence="6">
    <location>
        <begin position="76"/>
        <end position="96"/>
    </location>
</feature>
<evidence type="ECO:0000313" key="7">
    <source>
        <dbReference type="EnsemblPlants" id="TraesCS1A02G098600.1"/>
    </source>
</evidence>
<keyword evidence="3 6" id="KW-1133">Transmembrane helix</keyword>
<evidence type="ECO:0000313" key="8">
    <source>
        <dbReference type="Proteomes" id="UP000019116"/>
    </source>
</evidence>
<dbReference type="GO" id="GO:0045271">
    <property type="term" value="C:respiratory chain complex I"/>
    <property type="evidence" value="ECO:0000318"/>
    <property type="project" value="GO_Central"/>
</dbReference>
<accession>A0A3B5XW51</accession>
<dbReference type="PANTHER" id="PTHR11432:SF20">
    <property type="entry name" value="NADH-UBIQUINONE OXIDOREDUCTASE CHAIN 1"/>
    <property type="match status" value="1"/>
</dbReference>
<evidence type="ECO:0008006" key="9">
    <source>
        <dbReference type="Google" id="ProtNLM"/>
    </source>
</evidence>
<evidence type="ECO:0000256" key="1">
    <source>
        <dbReference type="ARBA" id="ARBA00004141"/>
    </source>
</evidence>
<evidence type="ECO:0000256" key="6">
    <source>
        <dbReference type="SAM" id="Phobius"/>
    </source>
</evidence>
<keyword evidence="8" id="KW-1185">Reference proteome</keyword>
<sequence length="144" mass="15697">MAFVQRRKGPHVVGSFRLLQPLADGLKLILKEPISPSSANFSLFRMAPVATFMLSLVAWAVVPFDYGMVLSDPNIGLLYLFAISSLGVYGIIIAGWSSKTGGGGSVAYDIRTNWSKMGLGLINPFFHSSRGRSLFRAGIEKWKS</sequence>
<dbReference type="STRING" id="4565.A0A3B5XW51"/>